<dbReference type="KEGG" id="lak:106170632"/>
<dbReference type="GO" id="GO:0006420">
    <property type="term" value="P:arginyl-tRNA aminoacylation"/>
    <property type="evidence" value="ECO:0007669"/>
    <property type="project" value="InterPro"/>
</dbReference>
<evidence type="ECO:0000313" key="2">
    <source>
        <dbReference type="Proteomes" id="UP000085678"/>
    </source>
</evidence>
<keyword evidence="2" id="KW-1185">Reference proteome</keyword>
<dbReference type="GO" id="GO:0106217">
    <property type="term" value="P:tRNA C3-cytosine methylation"/>
    <property type="evidence" value="ECO:0007669"/>
    <property type="project" value="TreeGrafter"/>
</dbReference>
<dbReference type="InterPro" id="IPR008909">
    <property type="entry name" value="DALR_anticod-bd"/>
</dbReference>
<sequence>MASGEGSNTVDILHTVLAQIDKVLVEFLRLTKSPNAKKREVPLAQRRHLSAGTSSGGNKEEFSVALPALFRELKEGDTARMENMAEDLASSLLQEGSQWSVPLMSSRVDNHSLLMRLSRPETFKAVLGSVMASGDHFGRKDGVFNGRKVLVHDVGATAVERKGKETSLLQLRSVVLMQHVKHLLEAVGYSVNIVGRGKSQNDIIFTDKQVSIENTVTVGAHDFLPLKTENHDCRGGSDSLFKDNGDTGDTQLMKIKAIIDKIRECKYCREVEIPKREFQGDEIAGIELKLKNDKEEQLCVDLKQYLRDSGFSQGKEGYDKSLDKLYIHTTNPYSPHLEQIVVLDEYVKLMMEKEPEVCIHVEPYTMSFMQQQVGLLWEMTSDAAKNISQVHLPFGPISARNTKGSVMLPTAEEFVSLRKRQTTEAFELKYGSGVGGPGWDLTVQSLTAAGIVFEILTTVARNPLKLELSQKSEGATKGGTFVMYNYARLATLMAHFDEAVVKGMFPPLPECWQLDFSALREEEEWLLLFNYILPFPSLVEDCVGPFHPGDPGAKIDTHKVCNFLLNLSRDLSSYYGRVHVLGEPFPHLLPTMYCRLHLLKGVQYVMSSAFRLLGIQPLTQM</sequence>
<dbReference type="Pfam" id="PF05746">
    <property type="entry name" value="DALR_1"/>
    <property type="match status" value="1"/>
</dbReference>
<dbReference type="InParanoid" id="A0A1S3J6X1"/>
<dbReference type="GO" id="GO:0000049">
    <property type="term" value="F:tRNA binding"/>
    <property type="evidence" value="ECO:0007669"/>
    <property type="project" value="TreeGrafter"/>
</dbReference>
<accession>A0A1S3J6X1</accession>
<dbReference type="Gene3D" id="1.10.730.10">
    <property type="entry name" value="Isoleucyl-tRNA Synthetase, Domain 1"/>
    <property type="match status" value="1"/>
</dbReference>
<dbReference type="PANTHER" id="PTHR16043:SF1">
    <property type="entry name" value="DALR ANTICODON-BINDING DOMAIN-CONTAINING PROTEIN 3"/>
    <property type="match status" value="1"/>
</dbReference>
<dbReference type="OrthoDB" id="9990834at2759"/>
<proteinExistence type="predicted"/>
<name>A0A1S3J6X1_LINAN</name>
<dbReference type="PANTHER" id="PTHR16043">
    <property type="entry name" value="DALRD3 PROTEIN"/>
    <property type="match status" value="1"/>
</dbReference>
<dbReference type="GeneID" id="106170632"/>
<dbReference type="InterPro" id="IPR009080">
    <property type="entry name" value="tRNAsynth_Ia_anticodon-bd"/>
</dbReference>
<organism evidence="2 3">
    <name type="scientific">Lingula anatina</name>
    <name type="common">Brachiopod</name>
    <name type="synonym">Lingula unguis</name>
    <dbReference type="NCBI Taxonomy" id="7574"/>
    <lineage>
        <taxon>Eukaryota</taxon>
        <taxon>Metazoa</taxon>
        <taxon>Spiralia</taxon>
        <taxon>Lophotrochozoa</taxon>
        <taxon>Brachiopoda</taxon>
        <taxon>Linguliformea</taxon>
        <taxon>Lingulata</taxon>
        <taxon>Lingulida</taxon>
        <taxon>Linguloidea</taxon>
        <taxon>Lingulidae</taxon>
        <taxon>Lingula</taxon>
    </lineage>
</organism>
<dbReference type="InterPro" id="IPR037380">
    <property type="entry name" value="DALRD3"/>
</dbReference>
<feature type="domain" description="DALR anticodon binding" evidence="1">
    <location>
        <begin position="482"/>
        <end position="621"/>
    </location>
</feature>
<dbReference type="SUPFAM" id="SSF47323">
    <property type="entry name" value="Anticodon-binding domain of a subclass of class I aminoacyl-tRNA synthetases"/>
    <property type="match status" value="1"/>
</dbReference>
<gene>
    <name evidence="3" type="primary">LOC106170632</name>
</gene>
<evidence type="ECO:0000313" key="3">
    <source>
        <dbReference type="RefSeq" id="XP_013406058.1"/>
    </source>
</evidence>
<dbReference type="RefSeq" id="XP_013406058.1">
    <property type="nucleotide sequence ID" value="XM_013550604.2"/>
</dbReference>
<evidence type="ECO:0000259" key="1">
    <source>
        <dbReference type="SMART" id="SM00836"/>
    </source>
</evidence>
<dbReference type="Proteomes" id="UP000085678">
    <property type="component" value="Unplaced"/>
</dbReference>
<protein>
    <submittedName>
        <fullName evidence="3">DALR anticodon-binding domain-containing protein 3</fullName>
    </submittedName>
</protein>
<dbReference type="GO" id="GO:0004814">
    <property type="term" value="F:arginine-tRNA ligase activity"/>
    <property type="evidence" value="ECO:0007669"/>
    <property type="project" value="InterPro"/>
</dbReference>
<dbReference type="AlphaFoldDB" id="A0A1S3J6X1"/>
<reference evidence="3" key="1">
    <citation type="submission" date="2025-08" db="UniProtKB">
        <authorList>
            <consortium name="RefSeq"/>
        </authorList>
    </citation>
    <scope>IDENTIFICATION</scope>
    <source>
        <tissue evidence="3">Gonads</tissue>
    </source>
</reference>
<dbReference type="GO" id="GO:0005524">
    <property type="term" value="F:ATP binding"/>
    <property type="evidence" value="ECO:0007669"/>
    <property type="project" value="InterPro"/>
</dbReference>
<dbReference type="STRING" id="7574.A0A1S3J6X1"/>
<dbReference type="SMART" id="SM00836">
    <property type="entry name" value="DALR_1"/>
    <property type="match status" value="1"/>
</dbReference>